<reference evidence="1" key="1">
    <citation type="journal article" date="2020" name="Stud. Mycol.">
        <title>101 Dothideomycetes genomes: a test case for predicting lifestyles and emergence of pathogens.</title>
        <authorList>
            <person name="Haridas S."/>
            <person name="Albert R."/>
            <person name="Binder M."/>
            <person name="Bloem J."/>
            <person name="Labutti K."/>
            <person name="Salamov A."/>
            <person name="Andreopoulos B."/>
            <person name="Baker S."/>
            <person name="Barry K."/>
            <person name="Bills G."/>
            <person name="Bluhm B."/>
            <person name="Cannon C."/>
            <person name="Castanera R."/>
            <person name="Culley D."/>
            <person name="Daum C."/>
            <person name="Ezra D."/>
            <person name="Gonzalez J."/>
            <person name="Henrissat B."/>
            <person name="Kuo A."/>
            <person name="Liang C."/>
            <person name="Lipzen A."/>
            <person name="Lutzoni F."/>
            <person name="Magnuson J."/>
            <person name="Mondo S."/>
            <person name="Nolan M."/>
            <person name="Ohm R."/>
            <person name="Pangilinan J."/>
            <person name="Park H.-J."/>
            <person name="Ramirez L."/>
            <person name="Alfaro M."/>
            <person name="Sun H."/>
            <person name="Tritt A."/>
            <person name="Yoshinaga Y."/>
            <person name="Zwiers L.-H."/>
            <person name="Turgeon B."/>
            <person name="Goodwin S."/>
            <person name="Spatafora J."/>
            <person name="Crous P."/>
            <person name="Grigoriev I."/>
        </authorList>
    </citation>
    <scope>NUCLEOTIDE SEQUENCE</scope>
    <source>
        <strain evidence="1">ATCC 200398</strain>
    </source>
</reference>
<name>A0ACB6R2I7_9PLEO</name>
<sequence>GPALSSISWTLLAISIIVVALRFYVRSCIVRRVWWDDWTVLAALSLGIVNTSTVQVAINHGLGRHASAIEDPLQIMTAIKWDYISQPTCIMVPAFGRISLALLLLNFAGNTRFRRWLLWFLIVGQFIINSLTFIFILVQCKPIELLWDKRVEGSCWDLRFQEDFGYFQGSFNSATDFILAICPAFVIWNLNMKLSEKISLICLMGLGIFAMAASIVKTILLKAVGSSNDYTYTTAIVILWNTIEQYLTIIGASVATLKPLIRR</sequence>
<dbReference type="Proteomes" id="UP000799755">
    <property type="component" value="Unassembled WGS sequence"/>
</dbReference>
<organism evidence="1 2">
    <name type="scientific">Lindgomyces ingoldianus</name>
    <dbReference type="NCBI Taxonomy" id="673940"/>
    <lineage>
        <taxon>Eukaryota</taxon>
        <taxon>Fungi</taxon>
        <taxon>Dikarya</taxon>
        <taxon>Ascomycota</taxon>
        <taxon>Pezizomycotina</taxon>
        <taxon>Dothideomycetes</taxon>
        <taxon>Pleosporomycetidae</taxon>
        <taxon>Pleosporales</taxon>
        <taxon>Lindgomycetaceae</taxon>
        <taxon>Lindgomyces</taxon>
    </lineage>
</organism>
<feature type="non-terminal residue" evidence="1">
    <location>
        <position position="1"/>
    </location>
</feature>
<dbReference type="EMBL" id="MU003501">
    <property type="protein sequence ID" value="KAF2472656.1"/>
    <property type="molecule type" value="Genomic_DNA"/>
</dbReference>
<evidence type="ECO:0000313" key="2">
    <source>
        <dbReference type="Proteomes" id="UP000799755"/>
    </source>
</evidence>
<protein>
    <submittedName>
        <fullName evidence="1">Uncharacterized protein</fullName>
    </submittedName>
</protein>
<feature type="non-terminal residue" evidence="1">
    <location>
        <position position="263"/>
    </location>
</feature>
<gene>
    <name evidence="1" type="ORF">BDR25DRAFT_160792</name>
</gene>
<accession>A0ACB6R2I7</accession>
<evidence type="ECO:0000313" key="1">
    <source>
        <dbReference type="EMBL" id="KAF2472656.1"/>
    </source>
</evidence>
<comment type="caution">
    <text evidence="1">The sequence shown here is derived from an EMBL/GenBank/DDBJ whole genome shotgun (WGS) entry which is preliminary data.</text>
</comment>
<keyword evidence="2" id="KW-1185">Reference proteome</keyword>
<proteinExistence type="predicted"/>